<reference evidence="1 2" key="1">
    <citation type="submission" date="2019-03" db="EMBL/GenBank/DDBJ databases">
        <title>Paracraurococcus aquatilis NE82 genome sequence.</title>
        <authorList>
            <person name="Zhao Y."/>
            <person name="Du Z."/>
        </authorList>
    </citation>
    <scope>NUCLEOTIDE SEQUENCE [LARGE SCALE GENOMIC DNA]</scope>
    <source>
        <strain evidence="1 2">NE82</strain>
    </source>
</reference>
<proteinExistence type="predicted"/>
<name>A0A4R4DRB7_9PROT</name>
<sequence length="136" mass="15393">MSDGTNPMRWNCAIRGCFNQLRRPKIEHFAACFPGRIAMSDIDATVEVNGHFVFLEMKGHQGDIPRGQRIYFERLTRLSARISLLILCGDAETMQCEAIRWIYNGQLSDWQPATFEDVVGLLNKFANWAQVQGAAA</sequence>
<comment type="caution">
    <text evidence="1">The sequence shown here is derived from an EMBL/GenBank/DDBJ whole genome shotgun (WGS) entry which is preliminary data.</text>
</comment>
<gene>
    <name evidence="1" type="ORF">EXY23_07950</name>
</gene>
<evidence type="ECO:0000313" key="1">
    <source>
        <dbReference type="EMBL" id="TCZ63908.1"/>
    </source>
</evidence>
<accession>A0A4R4DRB7</accession>
<dbReference type="EMBL" id="SKBM01000006">
    <property type="protein sequence ID" value="TCZ63908.1"/>
    <property type="molecule type" value="Genomic_DNA"/>
</dbReference>
<keyword evidence="2" id="KW-1185">Reference proteome</keyword>
<organism evidence="1 2">
    <name type="scientific">Roseicella aquatilis</name>
    <dbReference type="NCBI Taxonomy" id="2527868"/>
    <lineage>
        <taxon>Bacteria</taxon>
        <taxon>Pseudomonadati</taxon>
        <taxon>Pseudomonadota</taxon>
        <taxon>Alphaproteobacteria</taxon>
        <taxon>Acetobacterales</taxon>
        <taxon>Roseomonadaceae</taxon>
        <taxon>Roseicella</taxon>
    </lineage>
</organism>
<dbReference type="AlphaFoldDB" id="A0A4R4DRB7"/>
<evidence type="ECO:0000313" key="2">
    <source>
        <dbReference type="Proteomes" id="UP000295023"/>
    </source>
</evidence>
<dbReference type="Proteomes" id="UP000295023">
    <property type="component" value="Unassembled WGS sequence"/>
</dbReference>
<dbReference type="RefSeq" id="WP_132286706.1">
    <property type="nucleotide sequence ID" value="NZ_SKBM01000006.1"/>
</dbReference>
<protein>
    <submittedName>
        <fullName evidence="1">Uncharacterized protein</fullName>
    </submittedName>
</protein>